<dbReference type="PANTHER" id="PTHR10176:SF3">
    <property type="entry name" value="GLYCOGEN [STARCH] SYNTHASE"/>
    <property type="match status" value="1"/>
</dbReference>
<gene>
    <name evidence="8" type="ORF">GIL414_LOCUS65612</name>
</gene>
<evidence type="ECO:0000256" key="1">
    <source>
        <dbReference type="ARBA" id="ARBA00004964"/>
    </source>
</evidence>
<dbReference type="EMBL" id="CAJOBJ010297188">
    <property type="protein sequence ID" value="CAF5159040.1"/>
    <property type="molecule type" value="Genomic_DNA"/>
</dbReference>
<dbReference type="AlphaFoldDB" id="A0A8S3GDY4"/>
<keyword evidence="4 7" id="KW-0808">Transferase</keyword>
<name>A0A8S3GDY4_9BILA</name>
<dbReference type="GO" id="GO:0004373">
    <property type="term" value="F:alpha-1,4-glucan glucosyltransferase (UDP-glucose donor) activity"/>
    <property type="evidence" value="ECO:0007669"/>
    <property type="project" value="UniProtKB-EC"/>
</dbReference>
<evidence type="ECO:0000256" key="3">
    <source>
        <dbReference type="ARBA" id="ARBA00022676"/>
    </source>
</evidence>
<evidence type="ECO:0000256" key="5">
    <source>
        <dbReference type="ARBA" id="ARBA00023056"/>
    </source>
</evidence>
<keyword evidence="5 7" id="KW-0320">Glycogen biosynthesis</keyword>
<evidence type="ECO:0000313" key="8">
    <source>
        <dbReference type="EMBL" id="CAF5159040.1"/>
    </source>
</evidence>
<protein>
    <recommendedName>
        <fullName evidence="7">Glycogen [starch] synthase</fullName>
        <ecNumber evidence="7">2.4.1.11</ecNumber>
    </recommendedName>
</protein>
<dbReference type="GO" id="GO:0005978">
    <property type="term" value="P:glycogen biosynthetic process"/>
    <property type="evidence" value="ECO:0007669"/>
    <property type="project" value="UniProtKB-KW"/>
</dbReference>
<comment type="caution">
    <text evidence="8">The sequence shown here is derived from an EMBL/GenBank/DDBJ whole genome shotgun (WGS) entry which is preliminary data.</text>
</comment>
<proteinExistence type="inferred from homology"/>
<reference evidence="8" key="1">
    <citation type="submission" date="2021-02" db="EMBL/GenBank/DDBJ databases">
        <authorList>
            <person name="Nowell W R."/>
        </authorList>
    </citation>
    <scope>NUCLEOTIDE SEQUENCE</scope>
</reference>
<comment type="similarity">
    <text evidence="2 7">Belongs to the glycosyltransferase 3 family.</text>
</comment>
<comment type="function">
    <text evidence="7">Transfers the glycosyl residue from UDP-Glc to the non-reducing end of alpha-1,4-glucan.</text>
</comment>
<evidence type="ECO:0000256" key="6">
    <source>
        <dbReference type="ARBA" id="ARBA00047345"/>
    </source>
</evidence>
<comment type="catalytic activity">
    <reaction evidence="6">
        <text>[(1-&gt;4)-alpha-D-glucosyl](n) + UDP-alpha-D-glucose = [(1-&gt;4)-alpha-D-glucosyl](n+1) + UDP + H(+)</text>
        <dbReference type="Rhea" id="RHEA:18549"/>
        <dbReference type="Rhea" id="RHEA-COMP:9584"/>
        <dbReference type="Rhea" id="RHEA-COMP:9587"/>
        <dbReference type="ChEBI" id="CHEBI:15378"/>
        <dbReference type="ChEBI" id="CHEBI:15444"/>
        <dbReference type="ChEBI" id="CHEBI:58223"/>
        <dbReference type="ChEBI" id="CHEBI:58885"/>
        <dbReference type="EC" id="2.4.1.11"/>
    </reaction>
    <physiologicalReaction direction="left-to-right" evidence="6">
        <dbReference type="Rhea" id="RHEA:18550"/>
    </physiologicalReaction>
</comment>
<evidence type="ECO:0000256" key="2">
    <source>
        <dbReference type="ARBA" id="ARBA00010686"/>
    </source>
</evidence>
<keyword evidence="3 7" id="KW-0328">Glycosyltransferase</keyword>
<dbReference type="InterPro" id="IPR008631">
    <property type="entry name" value="Glycogen_synth"/>
</dbReference>
<dbReference type="EC" id="2.4.1.11" evidence="7"/>
<evidence type="ECO:0000313" key="9">
    <source>
        <dbReference type="Proteomes" id="UP000681720"/>
    </source>
</evidence>
<evidence type="ECO:0000256" key="4">
    <source>
        <dbReference type="ARBA" id="ARBA00022679"/>
    </source>
</evidence>
<sequence>MIFPTPTNNFNIESLRGQSVAKMLRDTVHNVQSDIGKRLYEICL</sequence>
<evidence type="ECO:0000256" key="7">
    <source>
        <dbReference type="RuleBase" id="RU363104"/>
    </source>
</evidence>
<dbReference type="Gene3D" id="6.10.260.10">
    <property type="match status" value="1"/>
</dbReference>
<organism evidence="8 9">
    <name type="scientific">Rotaria magnacalcarata</name>
    <dbReference type="NCBI Taxonomy" id="392030"/>
    <lineage>
        <taxon>Eukaryota</taxon>
        <taxon>Metazoa</taxon>
        <taxon>Spiralia</taxon>
        <taxon>Gnathifera</taxon>
        <taxon>Rotifera</taxon>
        <taxon>Eurotatoria</taxon>
        <taxon>Bdelloidea</taxon>
        <taxon>Philodinida</taxon>
        <taxon>Philodinidae</taxon>
        <taxon>Rotaria</taxon>
    </lineage>
</organism>
<accession>A0A8S3GDY4</accession>
<dbReference type="Pfam" id="PF05693">
    <property type="entry name" value="Glycogen_syn"/>
    <property type="match status" value="1"/>
</dbReference>
<dbReference type="PANTHER" id="PTHR10176">
    <property type="entry name" value="GLYCOGEN SYNTHASE"/>
    <property type="match status" value="1"/>
</dbReference>
<dbReference type="GO" id="GO:0005737">
    <property type="term" value="C:cytoplasm"/>
    <property type="evidence" value="ECO:0007669"/>
    <property type="project" value="TreeGrafter"/>
</dbReference>
<dbReference type="Proteomes" id="UP000681720">
    <property type="component" value="Unassembled WGS sequence"/>
</dbReference>
<comment type="pathway">
    <text evidence="1 7">Glycan biosynthesis; glycogen biosynthesis.</text>
</comment>
<feature type="non-terminal residue" evidence="8">
    <location>
        <position position="44"/>
    </location>
</feature>